<reference evidence="2" key="1">
    <citation type="journal article" date="2015" name="Chem. Biol.">
        <title>Structure, bioactivity, and resistance mechanism of streptomonomicin, an unusual lasso Peptide from an understudied halophilic actinomycete.</title>
        <authorList>
            <person name="Metelev M."/>
            <person name="Tietz J.I."/>
            <person name="Melby J.O."/>
            <person name="Blair P.M."/>
            <person name="Zhu L."/>
            <person name="Livnat I."/>
            <person name="Severinov K."/>
            <person name="Mitchell D.A."/>
        </authorList>
    </citation>
    <scope>NUCLEOTIDE SEQUENCE [LARGE SCALE GENOMIC DNA]</scope>
    <source>
        <strain evidence="2">YIM 90003</strain>
    </source>
</reference>
<sequence>MPDEQLVIADYRAARTYAVVDGSLRELGGGVLAEHAGFLTLPHRDGSHARWAFADDRAGCLVVAGPDGERRHPIAIPAEHLACDSAGRYVAVTTGAGANTAPWSDVVTLVDLEAQAPRRFRVRTGEPGVMITPDQRSGDPVLVLRHREPGAIEALALARAAAVGPHVPELRGDLTGDVAEDGHGDVVDQRTGVVATATRRGLERFVVEDGMPRPVGIVPWPVDGRAYYLRFDPATGCALGVVRGGPGEPEAWTSWTNALVEVELASGRTRHAELPPGLAFRFAAGGGRAAVATVHPDGDRLSLLDRGGPQLRTVWRTALPAMSNPPAPGRLPWEPVGDAPAQRRAVAVDPAGTDVAVTAGGDGVVHIVREDATETIALPSPLDEGGHLLWWPPSPGAGTDPIGR</sequence>
<protein>
    <submittedName>
        <fullName evidence="1">Uncharacterized protein</fullName>
    </submittedName>
</protein>
<comment type="caution">
    <text evidence="1">The sequence shown here is derived from an EMBL/GenBank/DDBJ whole genome shotgun (WGS) entry which is preliminary data.</text>
</comment>
<accession>A0A0C2JKT4</accession>
<dbReference type="SUPFAM" id="SSF75011">
    <property type="entry name" value="3-carboxy-cis,cis-mucoante lactonizing enzyme"/>
    <property type="match status" value="1"/>
</dbReference>
<gene>
    <name evidence="1" type="ORF">LP52_06665</name>
</gene>
<organism evidence="1 2">
    <name type="scientific">Streptomonospora alba</name>
    <dbReference type="NCBI Taxonomy" id="183763"/>
    <lineage>
        <taxon>Bacteria</taxon>
        <taxon>Bacillati</taxon>
        <taxon>Actinomycetota</taxon>
        <taxon>Actinomycetes</taxon>
        <taxon>Streptosporangiales</taxon>
        <taxon>Nocardiopsidaceae</taxon>
        <taxon>Streptomonospora</taxon>
    </lineage>
</organism>
<proteinExistence type="predicted"/>
<dbReference type="EMBL" id="JROO01000010">
    <property type="protein sequence ID" value="KIH99555.1"/>
    <property type="molecule type" value="Genomic_DNA"/>
</dbReference>
<name>A0A0C2JKT4_9ACTN</name>
<dbReference type="AlphaFoldDB" id="A0A0C2JKT4"/>
<dbReference type="Proteomes" id="UP000031675">
    <property type="component" value="Unassembled WGS sequence"/>
</dbReference>
<keyword evidence="2" id="KW-1185">Reference proteome</keyword>
<dbReference type="RefSeq" id="WP_040271658.1">
    <property type="nucleotide sequence ID" value="NZ_JROO01000010.1"/>
</dbReference>
<evidence type="ECO:0000313" key="1">
    <source>
        <dbReference type="EMBL" id="KIH99555.1"/>
    </source>
</evidence>
<dbReference type="OrthoDB" id="3415695at2"/>
<dbReference type="STRING" id="183763.LP52_06665"/>
<evidence type="ECO:0000313" key="2">
    <source>
        <dbReference type="Proteomes" id="UP000031675"/>
    </source>
</evidence>